<proteinExistence type="predicted"/>
<sequence>MPRNENECAFSYTNLCQYLHPASSIHSCFNFTKHTHYISEKEMLSDKYEDGNKMVEAENLHTPFMSR</sequence>
<evidence type="ECO:0000313" key="1">
    <source>
        <dbReference type="EMBL" id="CEK90041.1"/>
    </source>
</evidence>
<accession>A0A0B7BCM7</accession>
<protein>
    <submittedName>
        <fullName evidence="1">Uncharacterized protein</fullName>
    </submittedName>
</protein>
<organism evidence="1">
    <name type="scientific">Arion vulgaris</name>
    <dbReference type="NCBI Taxonomy" id="1028688"/>
    <lineage>
        <taxon>Eukaryota</taxon>
        <taxon>Metazoa</taxon>
        <taxon>Spiralia</taxon>
        <taxon>Lophotrochozoa</taxon>
        <taxon>Mollusca</taxon>
        <taxon>Gastropoda</taxon>
        <taxon>Heterobranchia</taxon>
        <taxon>Euthyneura</taxon>
        <taxon>Panpulmonata</taxon>
        <taxon>Eupulmonata</taxon>
        <taxon>Stylommatophora</taxon>
        <taxon>Helicina</taxon>
        <taxon>Arionoidea</taxon>
        <taxon>Arionidae</taxon>
        <taxon>Arion</taxon>
    </lineage>
</organism>
<name>A0A0B7BCM7_9EUPU</name>
<dbReference type="AlphaFoldDB" id="A0A0B7BCM7"/>
<gene>
    <name evidence="1" type="primary">ORF174424</name>
</gene>
<reference evidence="1" key="1">
    <citation type="submission" date="2014-12" db="EMBL/GenBank/DDBJ databases">
        <title>Insight into the proteome of Arion vulgaris.</title>
        <authorList>
            <person name="Aradska J."/>
            <person name="Bulat T."/>
            <person name="Smidak R."/>
            <person name="Sarate P."/>
            <person name="Gangsoo J."/>
            <person name="Sialana F."/>
            <person name="Bilban M."/>
            <person name="Lubec G."/>
        </authorList>
    </citation>
    <scope>NUCLEOTIDE SEQUENCE</scope>
    <source>
        <tissue evidence="1">Skin</tissue>
    </source>
</reference>
<dbReference type="EMBL" id="HACG01043176">
    <property type="protein sequence ID" value="CEK90041.1"/>
    <property type="molecule type" value="Transcribed_RNA"/>
</dbReference>